<evidence type="ECO:0000256" key="3">
    <source>
        <dbReference type="SAM" id="Phobius"/>
    </source>
</evidence>
<dbReference type="InterPro" id="IPR019934">
    <property type="entry name" value="CHP03545"/>
</dbReference>
<feature type="transmembrane region" description="Helical" evidence="3">
    <location>
        <begin position="12"/>
        <end position="34"/>
    </location>
</feature>
<sequence length="617" mass="69558">MAGITSFTRLFRWGGLIPFVAVVGGLWIGGYLFADVIARSLLQSNLTRIQGAQVDVGNADVAWQPFGLVVDDIQMTDPNRPSHNAVQVGQVAMQLDLWALLTGKVLVESLAVDELRFDTERASPGRVITRAPKPQREGPTAAQRAMDTVDLPSPRDALERHGPLETEARAAAATATRERVVGNVSERGENLPDDQTLASYRQRVEQLQNRNLNSLDAIQQVRAEVSELTAAVATDRLAMEQFLNSVESGQRDIRSALNELLAGPGEDIAAILNTYNLTPDGQIALAGLLLGEQWAQWIEQGQQWYATALPWIERLLERRRDSQQTERRGVDSYFVLFPEENPVPRFWLREARISAHTDGGDWGGRIVDLSSNPVLIDRPAVMEARSTRLDAAEAAQLDMIWDRRQGNQLDVQFNIDRWRVSGWQLDHDELPVGLRSAQTDMSLDASWQNGWTGGMNWQFGQTRFGMPAEWRSGNLLRQALESVNQFDVRADFSGNAVFPRTRWSSDLDDRVASAVRAAVGAQVAEWEGQLRAELDDRRRELEAPVRAELERLDAQRVEWERKRDALDNDVRAALASLEQRAVDERRAVEQRLDQERREAERRARQEIENRARDALRF</sequence>
<keyword evidence="3" id="KW-0472">Membrane</keyword>
<feature type="region of interest" description="Disordered" evidence="2">
    <location>
        <begin position="129"/>
        <end position="164"/>
    </location>
</feature>
<evidence type="ECO:0000313" key="4">
    <source>
        <dbReference type="EMBL" id="TGG95100.1"/>
    </source>
</evidence>
<proteinExistence type="predicted"/>
<evidence type="ECO:0000256" key="2">
    <source>
        <dbReference type="SAM" id="MobiDB-lite"/>
    </source>
</evidence>
<reference evidence="4 5" key="1">
    <citation type="submission" date="2019-04" db="EMBL/GenBank/DDBJ databases">
        <title>Natronospirillum operosus gen. nov., sp. nov., a haloalkaliphilic satellite isolated from decaying biomass of laboratory culture of cyanobacterium Geitlerinema sp. and proposal of Natronospirillaceae fam. nov. and Saccharospirillaceae fam. nov.</title>
        <authorList>
            <person name="Kevbrin V."/>
            <person name="Boltyanskaya Y."/>
            <person name="Koziaeva V."/>
            <person name="Grouzdev D.S."/>
            <person name="Park M."/>
            <person name="Cho J."/>
        </authorList>
    </citation>
    <scope>NUCLEOTIDE SEQUENCE [LARGE SCALE GENOMIC DNA]</scope>
    <source>
        <strain evidence="4 5">G-116</strain>
    </source>
</reference>
<keyword evidence="1" id="KW-0175">Coiled coil</keyword>
<dbReference type="RefSeq" id="WP_135480487.1">
    <property type="nucleotide sequence ID" value="NZ_SRMF01000001.1"/>
</dbReference>
<name>A0A4Z0WDH2_9GAMM</name>
<evidence type="ECO:0000313" key="5">
    <source>
        <dbReference type="Proteomes" id="UP000297475"/>
    </source>
</evidence>
<evidence type="ECO:0000256" key="1">
    <source>
        <dbReference type="SAM" id="Coils"/>
    </source>
</evidence>
<feature type="coiled-coil region" evidence="1">
    <location>
        <begin position="197"/>
        <end position="224"/>
    </location>
</feature>
<dbReference type="NCBIfam" id="TIGR03545">
    <property type="entry name" value="TIGR03545 family protein"/>
    <property type="match status" value="1"/>
</dbReference>
<protein>
    <submittedName>
        <fullName evidence="4">TIGR03545 family protein</fullName>
    </submittedName>
</protein>
<keyword evidence="3" id="KW-1133">Transmembrane helix</keyword>
<dbReference type="Proteomes" id="UP000297475">
    <property type="component" value="Unassembled WGS sequence"/>
</dbReference>
<keyword evidence="3" id="KW-0812">Transmembrane</keyword>
<dbReference type="AlphaFoldDB" id="A0A4Z0WDH2"/>
<keyword evidence="5" id="KW-1185">Reference proteome</keyword>
<dbReference type="OrthoDB" id="5752177at2"/>
<accession>A0A4Z0WDH2</accession>
<feature type="coiled-coil region" evidence="1">
    <location>
        <begin position="549"/>
        <end position="609"/>
    </location>
</feature>
<gene>
    <name evidence="4" type="ORF">E4656_01340</name>
</gene>
<organism evidence="4 5">
    <name type="scientific">Natronospirillum operosum</name>
    <dbReference type="NCBI Taxonomy" id="2759953"/>
    <lineage>
        <taxon>Bacteria</taxon>
        <taxon>Pseudomonadati</taxon>
        <taxon>Pseudomonadota</taxon>
        <taxon>Gammaproteobacteria</taxon>
        <taxon>Oceanospirillales</taxon>
        <taxon>Natronospirillaceae</taxon>
        <taxon>Natronospirillum</taxon>
    </lineage>
</organism>
<comment type="caution">
    <text evidence="4">The sequence shown here is derived from an EMBL/GenBank/DDBJ whole genome shotgun (WGS) entry which is preliminary data.</text>
</comment>
<dbReference type="EMBL" id="SRMF01000001">
    <property type="protein sequence ID" value="TGG95100.1"/>
    <property type="molecule type" value="Genomic_DNA"/>
</dbReference>